<dbReference type="Pfam" id="PF01565">
    <property type="entry name" value="FAD_binding_4"/>
    <property type="match status" value="1"/>
</dbReference>
<accession>A0A418T2D1</accession>
<protein>
    <submittedName>
        <fullName evidence="4">Glycolate oxidase subunit GlcE</fullName>
    </submittedName>
</protein>
<dbReference type="SUPFAM" id="SSF55103">
    <property type="entry name" value="FAD-linked oxidases, C-terminal domain"/>
    <property type="match status" value="1"/>
</dbReference>
<reference evidence="5" key="1">
    <citation type="submission" date="2018-09" db="EMBL/GenBank/DDBJ databases">
        <title>Acidovorax cavernicola nov. sp. isolated from Gruta de las Maravillas (Aracena, Spain).</title>
        <authorList>
            <person name="Jurado V."/>
            <person name="Gutierrez-Patricio S."/>
            <person name="Gonzalez-Pimentel J.L."/>
            <person name="Miller A.Z."/>
            <person name="Laiz L."/>
            <person name="Saiz-Jimenez C."/>
        </authorList>
    </citation>
    <scope>NUCLEOTIDE SEQUENCE [LARGE SCALE GENOMIC DNA]</scope>
    <source>
        <strain evidence="5">1011MAR3C25</strain>
    </source>
</reference>
<gene>
    <name evidence="4" type="primary">glcE</name>
    <name evidence="4" type="ORF">D3P04_06260</name>
</gene>
<evidence type="ECO:0000313" key="4">
    <source>
        <dbReference type="EMBL" id="RJE87333.1"/>
    </source>
</evidence>
<name>A0A418T2D1_9RHOB</name>
<dbReference type="SUPFAM" id="SSF56176">
    <property type="entry name" value="FAD-binding/transporter-associated domain-like"/>
    <property type="match status" value="1"/>
</dbReference>
<dbReference type="NCBIfam" id="NF008439">
    <property type="entry name" value="PRK11282.1"/>
    <property type="match status" value="1"/>
</dbReference>
<evidence type="ECO:0000259" key="3">
    <source>
        <dbReference type="PROSITE" id="PS51387"/>
    </source>
</evidence>
<evidence type="ECO:0000256" key="2">
    <source>
        <dbReference type="ARBA" id="ARBA00022827"/>
    </source>
</evidence>
<dbReference type="Gene3D" id="3.30.465.10">
    <property type="match status" value="1"/>
</dbReference>
<dbReference type="OrthoDB" id="9811557at2"/>
<dbReference type="AlphaFoldDB" id="A0A418T2D1"/>
<dbReference type="PROSITE" id="PS51387">
    <property type="entry name" value="FAD_PCMH"/>
    <property type="match status" value="1"/>
</dbReference>
<keyword evidence="1" id="KW-0285">Flavoprotein</keyword>
<dbReference type="InterPro" id="IPR016164">
    <property type="entry name" value="FAD-linked_Oxase-like_C"/>
</dbReference>
<comment type="caution">
    <text evidence="4">The sequence shown here is derived from an EMBL/GenBank/DDBJ whole genome shotgun (WGS) entry which is preliminary data.</text>
</comment>
<dbReference type="Proteomes" id="UP000284202">
    <property type="component" value="Unassembled WGS sequence"/>
</dbReference>
<evidence type="ECO:0000313" key="5">
    <source>
        <dbReference type="Proteomes" id="UP000284202"/>
    </source>
</evidence>
<proteinExistence type="predicted"/>
<feature type="domain" description="FAD-binding PCMH-type" evidence="3">
    <location>
        <begin position="1"/>
        <end position="183"/>
    </location>
</feature>
<dbReference type="InterPro" id="IPR006094">
    <property type="entry name" value="Oxid_FAD_bind_N"/>
</dbReference>
<dbReference type="GO" id="GO:0071949">
    <property type="term" value="F:FAD binding"/>
    <property type="evidence" value="ECO:0007669"/>
    <property type="project" value="InterPro"/>
</dbReference>
<sequence>MTTIIDQLAPADEAELSEILTAASGDRQPLRILGGGTRTETAHIAGTPLDVSAISGVVTYEPGEMTLIARAGTPLPEIEAMLEAEGQSLAFEPPDLRGVLGGRGIPTIGGAIAANASGPRRIRTGACRDHLLGLRFVDGPGRILRNGGRVMKNVTGLDLSRLLCGSHGTLGVLTEVAIKTLPHAQARATLGFHGIDELRALGIFSKALATPYEVSGAAFLDGTAWLRIEGLPPQVEYRQQRLLEMFGAHDIQTLDGAATRELWRGLRDVAHFAGDLPLWRILVKPTDAAAIVARLHDLGGQVSLDWGGGLIWYCGPGEASSLRQIAPHATLVRRGGVPGPAFPPEAPAITRLSQELRRRFDPAGILNPGLMDS</sequence>
<dbReference type="InterPro" id="IPR036318">
    <property type="entry name" value="FAD-bd_PCMH-like_sf"/>
</dbReference>
<dbReference type="PANTHER" id="PTHR11748:SF103">
    <property type="entry name" value="GLYCOLATE OXIDASE SUBUNIT GLCE"/>
    <property type="match status" value="1"/>
</dbReference>
<dbReference type="InterPro" id="IPR016169">
    <property type="entry name" value="FAD-bd_PCMH_sub2"/>
</dbReference>
<dbReference type="InterPro" id="IPR016166">
    <property type="entry name" value="FAD-bd_PCMH"/>
</dbReference>
<dbReference type="RefSeq" id="WP_119746983.1">
    <property type="nucleotide sequence ID" value="NZ_QZCG01000003.1"/>
</dbReference>
<evidence type="ECO:0000256" key="1">
    <source>
        <dbReference type="ARBA" id="ARBA00022630"/>
    </source>
</evidence>
<keyword evidence="2" id="KW-0274">FAD</keyword>
<dbReference type="EMBL" id="QZCG01000003">
    <property type="protein sequence ID" value="RJE87333.1"/>
    <property type="molecule type" value="Genomic_DNA"/>
</dbReference>
<keyword evidence="5" id="KW-1185">Reference proteome</keyword>
<dbReference type="GO" id="GO:0003824">
    <property type="term" value="F:catalytic activity"/>
    <property type="evidence" value="ECO:0007669"/>
    <property type="project" value="InterPro"/>
</dbReference>
<dbReference type="PANTHER" id="PTHR11748">
    <property type="entry name" value="D-LACTATE DEHYDROGENASE"/>
    <property type="match status" value="1"/>
</dbReference>
<organism evidence="4 5">
    <name type="scientific">Paracoccus onubensis</name>
    <dbReference type="NCBI Taxonomy" id="1675788"/>
    <lineage>
        <taxon>Bacteria</taxon>
        <taxon>Pseudomonadati</taxon>
        <taxon>Pseudomonadota</taxon>
        <taxon>Alphaproteobacteria</taxon>
        <taxon>Rhodobacterales</taxon>
        <taxon>Paracoccaceae</taxon>
        <taxon>Paracoccus</taxon>
    </lineage>
</organism>